<comment type="similarity">
    <text evidence="2">Belongs to the AP endonuclease 2 family.</text>
</comment>
<proteinExistence type="inferred from homology"/>
<evidence type="ECO:0000256" key="7">
    <source>
        <dbReference type="ARBA" id="ARBA00023204"/>
    </source>
</evidence>
<evidence type="ECO:0000256" key="3">
    <source>
        <dbReference type="ARBA" id="ARBA00022723"/>
    </source>
</evidence>
<dbReference type="GO" id="GO:0008270">
    <property type="term" value="F:zinc ion binding"/>
    <property type="evidence" value="ECO:0007669"/>
    <property type="project" value="InterPro"/>
</dbReference>
<dbReference type="InterPro" id="IPR001719">
    <property type="entry name" value="AP_endonuc_2"/>
</dbReference>
<organism evidence="9 10">
    <name type="scientific">Mumia flava</name>
    <dbReference type="NCBI Taxonomy" id="1348852"/>
    <lineage>
        <taxon>Bacteria</taxon>
        <taxon>Bacillati</taxon>
        <taxon>Actinomycetota</taxon>
        <taxon>Actinomycetes</taxon>
        <taxon>Propionibacteriales</taxon>
        <taxon>Nocardioidaceae</taxon>
        <taxon>Mumia</taxon>
    </lineage>
</organism>
<keyword evidence="6" id="KW-0862">Zinc</keyword>
<dbReference type="OrthoDB" id="9805666at2"/>
<dbReference type="RefSeq" id="WP_039340715.1">
    <property type="nucleotide sequence ID" value="NZ_PGEZ01000001.1"/>
</dbReference>
<dbReference type="NCBIfam" id="NF002198">
    <property type="entry name" value="PRK01060.1-3"/>
    <property type="match status" value="1"/>
</dbReference>
<dbReference type="PANTHER" id="PTHR21445">
    <property type="entry name" value="ENDONUCLEASE IV ENDODEOXYRIBONUCLEASE IV"/>
    <property type="match status" value="1"/>
</dbReference>
<evidence type="ECO:0000256" key="1">
    <source>
        <dbReference type="ARBA" id="ARBA00001947"/>
    </source>
</evidence>
<dbReference type="EMBL" id="PGEZ01000001">
    <property type="protein sequence ID" value="PJJ57109.1"/>
    <property type="molecule type" value="Genomic_DNA"/>
</dbReference>
<gene>
    <name evidence="9" type="ORF">CLV56_1330</name>
</gene>
<protein>
    <submittedName>
        <fullName evidence="9">Deoxyribonuclease-4</fullName>
    </submittedName>
</protein>
<evidence type="ECO:0000256" key="5">
    <source>
        <dbReference type="ARBA" id="ARBA00022801"/>
    </source>
</evidence>
<comment type="caution">
    <text evidence="9">The sequence shown here is derived from an EMBL/GenBank/DDBJ whole genome shotgun (WGS) entry which is preliminary data.</text>
</comment>
<evidence type="ECO:0000256" key="4">
    <source>
        <dbReference type="ARBA" id="ARBA00022763"/>
    </source>
</evidence>
<dbReference type="GO" id="GO:0006284">
    <property type="term" value="P:base-excision repair"/>
    <property type="evidence" value="ECO:0007669"/>
    <property type="project" value="TreeGrafter"/>
</dbReference>
<keyword evidence="7" id="KW-0234">DNA repair</keyword>
<dbReference type="GO" id="GO:0003906">
    <property type="term" value="F:DNA-(apurinic or apyrimidinic site) endonuclease activity"/>
    <property type="evidence" value="ECO:0007669"/>
    <property type="project" value="TreeGrafter"/>
</dbReference>
<dbReference type="SUPFAM" id="SSF51658">
    <property type="entry name" value="Xylose isomerase-like"/>
    <property type="match status" value="1"/>
</dbReference>
<evidence type="ECO:0000313" key="9">
    <source>
        <dbReference type="EMBL" id="PJJ57109.1"/>
    </source>
</evidence>
<dbReference type="InterPro" id="IPR013022">
    <property type="entry name" value="Xyl_isomerase-like_TIM-brl"/>
</dbReference>
<dbReference type="Proteomes" id="UP000230842">
    <property type="component" value="Unassembled WGS sequence"/>
</dbReference>
<keyword evidence="4" id="KW-0227">DNA damage</keyword>
<dbReference type="GO" id="GO:0003677">
    <property type="term" value="F:DNA binding"/>
    <property type="evidence" value="ECO:0007669"/>
    <property type="project" value="InterPro"/>
</dbReference>
<dbReference type="PROSITE" id="PS51432">
    <property type="entry name" value="AP_NUCLEASE_F2_4"/>
    <property type="match status" value="1"/>
</dbReference>
<sequence>MSTVRIGTHVSSDDPFTDAERVGADVVQIFLGDPQSWKWPKYTFPGGAEGLRDGFAERDLPVYVHAPYPINVASMNNRVRIPSRKLIQNAVDGAAEIGASGVVVHGGYVDAEADLERGFDSWRKCVDAIDAKVPVLLENTAGGDWSMARRLDRIARTWEAIQAGDGAEGWGFCLDTCHAWAGGIALEDVVEKVTAITGRIDLVHCNNSRDAFDSGADRHTHLTSGEIPAQVLADVVGAAGAPVICETHGDAVVDDIAWLRSEVS</sequence>
<dbReference type="AlphaFoldDB" id="A0A0B2BPL1"/>
<comment type="cofactor">
    <cofactor evidence="1">
        <name>Zn(2+)</name>
        <dbReference type="ChEBI" id="CHEBI:29105"/>
    </cofactor>
</comment>
<feature type="domain" description="Xylose isomerase-like TIM barrel" evidence="8">
    <location>
        <begin position="17"/>
        <end position="261"/>
    </location>
</feature>
<evidence type="ECO:0000259" key="8">
    <source>
        <dbReference type="Pfam" id="PF01261"/>
    </source>
</evidence>
<dbReference type="GO" id="GO:0008081">
    <property type="term" value="F:phosphoric diester hydrolase activity"/>
    <property type="evidence" value="ECO:0007669"/>
    <property type="project" value="TreeGrafter"/>
</dbReference>
<accession>A0A0B2BPL1</accession>
<dbReference type="InterPro" id="IPR018246">
    <property type="entry name" value="AP_endonuc_F2_Zn_BS"/>
</dbReference>
<keyword evidence="10" id="KW-1185">Reference proteome</keyword>
<reference evidence="9 10" key="1">
    <citation type="submission" date="2017-11" db="EMBL/GenBank/DDBJ databases">
        <title>Genomic Encyclopedia of Archaeal and Bacterial Type Strains, Phase II (KMG-II): From Individual Species to Whole Genera.</title>
        <authorList>
            <person name="Goeker M."/>
        </authorList>
    </citation>
    <scope>NUCLEOTIDE SEQUENCE [LARGE SCALE GENOMIC DNA]</scope>
    <source>
        <strain evidence="9 10">DSM 27763</strain>
    </source>
</reference>
<evidence type="ECO:0000313" key="10">
    <source>
        <dbReference type="Proteomes" id="UP000230842"/>
    </source>
</evidence>
<dbReference type="Gene3D" id="3.20.20.150">
    <property type="entry name" value="Divalent-metal-dependent TIM barrel enzymes"/>
    <property type="match status" value="1"/>
</dbReference>
<dbReference type="SMART" id="SM00518">
    <property type="entry name" value="AP2Ec"/>
    <property type="match status" value="1"/>
</dbReference>
<dbReference type="PROSITE" id="PS00730">
    <property type="entry name" value="AP_NUCLEASE_F2_2"/>
    <property type="match status" value="1"/>
</dbReference>
<evidence type="ECO:0000256" key="6">
    <source>
        <dbReference type="ARBA" id="ARBA00022833"/>
    </source>
</evidence>
<keyword evidence="5" id="KW-0378">Hydrolase</keyword>
<name>A0A0B2BPL1_9ACTN</name>
<dbReference type="Pfam" id="PF01261">
    <property type="entry name" value="AP_endonuc_2"/>
    <property type="match status" value="1"/>
</dbReference>
<dbReference type="InterPro" id="IPR036237">
    <property type="entry name" value="Xyl_isomerase-like_sf"/>
</dbReference>
<evidence type="ECO:0000256" key="2">
    <source>
        <dbReference type="ARBA" id="ARBA00005340"/>
    </source>
</evidence>
<keyword evidence="3" id="KW-0479">Metal-binding</keyword>
<dbReference type="PANTHER" id="PTHR21445:SF0">
    <property type="entry name" value="APURINIC-APYRIMIDINIC ENDONUCLEASE"/>
    <property type="match status" value="1"/>
</dbReference>